<dbReference type="InterPro" id="IPR001841">
    <property type="entry name" value="Znf_RING"/>
</dbReference>
<dbReference type="CDD" id="cd16454">
    <property type="entry name" value="RING-H2_PA-TM-RING"/>
    <property type="match status" value="1"/>
</dbReference>
<proteinExistence type="predicted"/>
<evidence type="ECO:0000313" key="10">
    <source>
        <dbReference type="Proteomes" id="UP001157974"/>
    </source>
</evidence>
<evidence type="ECO:0000256" key="2">
    <source>
        <dbReference type="ARBA" id="ARBA00022771"/>
    </source>
</evidence>
<evidence type="ECO:0000256" key="5">
    <source>
        <dbReference type="SAM" id="MobiDB-lite"/>
    </source>
</evidence>
<feature type="signal peptide" evidence="7">
    <location>
        <begin position="1"/>
        <end position="35"/>
    </location>
</feature>
<keyword evidence="10" id="KW-1185">Reference proteome</keyword>
<protein>
    <recommendedName>
        <fullName evidence="8">RING-type domain-containing protein</fullName>
    </recommendedName>
</protein>
<dbReference type="SMART" id="SM00184">
    <property type="entry name" value="RING"/>
    <property type="match status" value="1"/>
</dbReference>
<gene>
    <name evidence="9" type="ORF">NDN08_000018</name>
</gene>
<keyword evidence="1" id="KW-0479">Metal-binding</keyword>
<feature type="region of interest" description="Disordered" evidence="5">
    <location>
        <begin position="546"/>
        <end position="598"/>
    </location>
</feature>
<evidence type="ECO:0000256" key="7">
    <source>
        <dbReference type="SAM" id="SignalP"/>
    </source>
</evidence>
<dbReference type="Pfam" id="PF13639">
    <property type="entry name" value="zf-RING_2"/>
    <property type="match status" value="1"/>
</dbReference>
<dbReference type="PANTHER" id="PTHR45931">
    <property type="entry name" value="SI:CH211-59O9.10"/>
    <property type="match status" value="1"/>
</dbReference>
<comment type="caution">
    <text evidence="9">The sequence shown here is derived from an EMBL/GenBank/DDBJ whole genome shotgun (WGS) entry which is preliminary data.</text>
</comment>
<feature type="chain" id="PRO_5043406757" description="RING-type domain-containing protein" evidence="7">
    <location>
        <begin position="36"/>
        <end position="598"/>
    </location>
</feature>
<dbReference type="InterPro" id="IPR051834">
    <property type="entry name" value="RING_finger_E3_ligase"/>
</dbReference>
<dbReference type="PROSITE" id="PS50089">
    <property type="entry name" value="ZF_RING_2"/>
    <property type="match status" value="1"/>
</dbReference>
<keyword evidence="6" id="KW-0812">Transmembrane</keyword>
<accession>A0AAV8UHE6</accession>
<dbReference type="GO" id="GO:0008270">
    <property type="term" value="F:zinc ion binding"/>
    <property type="evidence" value="ECO:0007669"/>
    <property type="project" value="UniProtKB-KW"/>
</dbReference>
<sequence length="598" mass="67405">MVVGASGKKRLVLGGWNRCAVLMVLFVALVEGVAMDEKGLELVSERQEVNTHAQQEQDLGNLVGAVDETENFNVNIGFFASASEPQEARVILNVDATAEGIEYVRVDFRRTDIQSPRFVLAPRPYLVATERGSEEPEPIRDDSTQYLQFTKFQSADPPLREDLEGFWTEKFYQYLILEGGKEWTIYLYNMNPQRDDQENLTGTLEVGFLSGSKPCPRGEELQGVCSERGTCTSEGVCECNSNDSEYFAGRFCEERVVRMTDLKFRSELTVETDETLHFSYDVDCQLEDGEECYTLLSRSLPYPTRGSGAYFTTTRKVQGEHCENPQGIQTQVNEIYLLGQNQIDRFNEDTELLSCGRKGFGRVNQGQRVILSVINMMDFPIQDVGAEMFPCGGTSNQSCDQVDASFYRVAILIIVPFAVVVLALAIPWYRIRRGRSDAPSNRNSPGLSKREINRIMPAYAYPGDAPPGEMEAQSCDEQCTVCLCEYETGELVRRLPCNHVYHKNCLDKWMVKYANCPTCRSPVEEDKAEKKRFWGRITGRFRRRSEHLDDFESQGSSEEDFDVDQAGLQESNTIISDMESADGGDPGWNATVTTSSQR</sequence>
<evidence type="ECO:0000313" key="9">
    <source>
        <dbReference type="EMBL" id="KAJ8900717.1"/>
    </source>
</evidence>
<name>A0AAV8UHE6_9RHOD</name>
<feature type="domain" description="RING-type" evidence="8">
    <location>
        <begin position="479"/>
        <end position="520"/>
    </location>
</feature>
<evidence type="ECO:0000256" key="4">
    <source>
        <dbReference type="PROSITE-ProRule" id="PRU00175"/>
    </source>
</evidence>
<dbReference type="GO" id="GO:0061630">
    <property type="term" value="F:ubiquitin protein ligase activity"/>
    <property type="evidence" value="ECO:0007669"/>
    <property type="project" value="TreeGrafter"/>
</dbReference>
<dbReference type="EMBL" id="JAMWBK010000013">
    <property type="protein sequence ID" value="KAJ8900717.1"/>
    <property type="molecule type" value="Genomic_DNA"/>
</dbReference>
<dbReference type="GO" id="GO:0006511">
    <property type="term" value="P:ubiquitin-dependent protein catabolic process"/>
    <property type="evidence" value="ECO:0007669"/>
    <property type="project" value="TreeGrafter"/>
</dbReference>
<dbReference type="AlphaFoldDB" id="A0AAV8UHE6"/>
<keyword evidence="2 4" id="KW-0863">Zinc-finger</keyword>
<evidence type="ECO:0000256" key="3">
    <source>
        <dbReference type="ARBA" id="ARBA00022833"/>
    </source>
</evidence>
<keyword evidence="7" id="KW-0732">Signal</keyword>
<evidence type="ECO:0000256" key="6">
    <source>
        <dbReference type="SAM" id="Phobius"/>
    </source>
</evidence>
<dbReference type="InterPro" id="IPR013083">
    <property type="entry name" value="Znf_RING/FYVE/PHD"/>
</dbReference>
<organism evidence="9 10">
    <name type="scientific">Rhodosorus marinus</name>
    <dbReference type="NCBI Taxonomy" id="101924"/>
    <lineage>
        <taxon>Eukaryota</taxon>
        <taxon>Rhodophyta</taxon>
        <taxon>Stylonematophyceae</taxon>
        <taxon>Stylonematales</taxon>
        <taxon>Stylonemataceae</taxon>
        <taxon>Rhodosorus</taxon>
    </lineage>
</organism>
<reference evidence="9 10" key="1">
    <citation type="journal article" date="2023" name="Nat. Commun.">
        <title>Origin of minicircular mitochondrial genomes in red algae.</title>
        <authorList>
            <person name="Lee Y."/>
            <person name="Cho C.H."/>
            <person name="Lee Y.M."/>
            <person name="Park S.I."/>
            <person name="Yang J.H."/>
            <person name="West J.A."/>
            <person name="Bhattacharya D."/>
            <person name="Yoon H.S."/>
        </authorList>
    </citation>
    <scope>NUCLEOTIDE SEQUENCE [LARGE SCALE GENOMIC DNA]</scope>
    <source>
        <strain evidence="9 10">CCMP1338</strain>
        <tissue evidence="9">Whole cell</tissue>
    </source>
</reference>
<feature type="compositionally biased region" description="Acidic residues" evidence="5">
    <location>
        <begin position="549"/>
        <end position="563"/>
    </location>
</feature>
<keyword evidence="3" id="KW-0862">Zinc</keyword>
<dbReference type="Gene3D" id="3.30.40.10">
    <property type="entry name" value="Zinc/RING finger domain, C3HC4 (zinc finger)"/>
    <property type="match status" value="1"/>
</dbReference>
<dbReference type="SUPFAM" id="SSF57850">
    <property type="entry name" value="RING/U-box"/>
    <property type="match status" value="1"/>
</dbReference>
<dbReference type="GO" id="GO:0005634">
    <property type="term" value="C:nucleus"/>
    <property type="evidence" value="ECO:0007669"/>
    <property type="project" value="TreeGrafter"/>
</dbReference>
<keyword evidence="6" id="KW-1133">Transmembrane helix</keyword>
<dbReference type="PANTHER" id="PTHR45931:SF3">
    <property type="entry name" value="RING ZINC FINGER-CONTAINING PROTEIN"/>
    <property type="match status" value="1"/>
</dbReference>
<dbReference type="Proteomes" id="UP001157974">
    <property type="component" value="Unassembled WGS sequence"/>
</dbReference>
<evidence type="ECO:0000256" key="1">
    <source>
        <dbReference type="ARBA" id="ARBA00022723"/>
    </source>
</evidence>
<evidence type="ECO:0000259" key="8">
    <source>
        <dbReference type="PROSITE" id="PS50089"/>
    </source>
</evidence>
<keyword evidence="6" id="KW-0472">Membrane</keyword>
<feature type="transmembrane region" description="Helical" evidence="6">
    <location>
        <begin position="406"/>
        <end position="426"/>
    </location>
</feature>